<dbReference type="InterPro" id="IPR043502">
    <property type="entry name" value="DNA/RNA_pol_sf"/>
</dbReference>
<feature type="compositionally biased region" description="Basic and acidic residues" evidence="1">
    <location>
        <begin position="34"/>
        <end position="44"/>
    </location>
</feature>
<dbReference type="InterPro" id="IPR053134">
    <property type="entry name" value="RNA-dir_DNA_polymerase"/>
</dbReference>
<gene>
    <name evidence="4" type="ORF">Tci_066186</name>
</gene>
<feature type="region of interest" description="Disordered" evidence="1">
    <location>
        <begin position="34"/>
        <end position="134"/>
    </location>
</feature>
<keyword evidence="4" id="KW-0808">Transferase</keyword>
<dbReference type="InterPro" id="IPR000477">
    <property type="entry name" value="RT_dom"/>
</dbReference>
<sequence>MSSSYSTVTYTLESNIDGLSWGIHLIPGYESEPSKALHSFEHPPHSPAYAPDAPEYALPLDDDLEPAEAPADPEDVPKEDPSEETNPKEEEELLAPFASTPAVPDLASSFEEETEAFKEDEVAPNSPSPISPFITPLSQTRLCKARKFEIGESSAAAATRQPGSTLAQGAIDRLVVALEETDKRVVDLGTRYMQDSHEMHDVTRTHRMTGQSDALLDYEVNQNHGNRNENGNRNRKDNGNGSHNSGDGSRRSLHTAHGCTYKEVLSCQPLNFKGNEGAIGLAHWFEKIESFVHISNRATECQVKYAICTLLGSALTWWNSYIRTVGHGATYEMPWKNLMKMMTKAYCPRREIKKLEIELWNLMVKESDKVKKYVGDLPDNIQGNVMKAKNKRRIYNNPRDNHAQQPPYKRQNMARAYTVGPSKKKEYAGTLPLTNKCKLHHNEPCTVKYANCKRVRHLTRDYRNPAAANNQRASGAIQKIVTEARGMAYALGGGGANPDSNVVTERMSCLLAHITEKKTKDKSEEKRLEDVPIVCDFPKVFPGVPPTRQVEFQIDLVPGAAPITWAPYEMKELSDQLQELSDKGFIRPSSSPWGASVLVKCLLEDRPEAGLHQLRVCKEDIPKTAFRTRYVHYEFQVMPFGLTKALVVFMDLMNWVCKPYLDRFVIVFIDDSLIYYNKQEPEERLKLILKLLKKEELYAKFLKCEFLIPKNEKVIAYASLQLKIHEKNYTTYDMELRAVVFALNI</sequence>
<accession>A0A6L2P6Y5</accession>
<dbReference type="PANTHER" id="PTHR24559">
    <property type="entry name" value="TRANSPOSON TY3-I GAG-POL POLYPROTEIN"/>
    <property type="match status" value="1"/>
</dbReference>
<feature type="compositionally biased region" description="Basic and acidic residues" evidence="1">
    <location>
        <begin position="75"/>
        <end position="88"/>
    </location>
</feature>
<feature type="domain" description="Retrotransposon gag" evidence="3">
    <location>
        <begin position="304"/>
        <end position="375"/>
    </location>
</feature>
<dbReference type="PANTHER" id="PTHR24559:SF427">
    <property type="entry name" value="RNA-DIRECTED DNA POLYMERASE"/>
    <property type="match status" value="1"/>
</dbReference>
<feature type="compositionally biased region" description="Low complexity" evidence="1">
    <location>
        <begin position="47"/>
        <end position="59"/>
    </location>
</feature>
<keyword evidence="4" id="KW-0695">RNA-directed DNA polymerase</keyword>
<evidence type="ECO:0000313" key="4">
    <source>
        <dbReference type="EMBL" id="GEU94208.1"/>
    </source>
</evidence>
<feature type="region of interest" description="Disordered" evidence="1">
    <location>
        <begin position="222"/>
        <end position="253"/>
    </location>
</feature>
<dbReference type="InterPro" id="IPR005162">
    <property type="entry name" value="Retrotrans_gag_dom"/>
</dbReference>
<dbReference type="Gene3D" id="3.30.70.270">
    <property type="match status" value="1"/>
</dbReference>
<evidence type="ECO:0000256" key="1">
    <source>
        <dbReference type="SAM" id="MobiDB-lite"/>
    </source>
</evidence>
<feature type="compositionally biased region" description="Acidic residues" evidence="1">
    <location>
        <begin position="60"/>
        <end position="74"/>
    </location>
</feature>
<protein>
    <submittedName>
        <fullName evidence="4">Reverse transcriptase domain-containing protein</fullName>
    </submittedName>
</protein>
<comment type="caution">
    <text evidence="4">The sequence shown here is derived from an EMBL/GenBank/DDBJ whole genome shotgun (WGS) entry which is preliminary data.</text>
</comment>
<dbReference type="SUPFAM" id="SSF56672">
    <property type="entry name" value="DNA/RNA polymerases"/>
    <property type="match status" value="1"/>
</dbReference>
<proteinExistence type="predicted"/>
<reference evidence="4" key="1">
    <citation type="journal article" date="2019" name="Sci. Rep.">
        <title>Draft genome of Tanacetum cinerariifolium, the natural source of mosquito coil.</title>
        <authorList>
            <person name="Yamashiro T."/>
            <person name="Shiraishi A."/>
            <person name="Satake H."/>
            <person name="Nakayama K."/>
        </authorList>
    </citation>
    <scope>NUCLEOTIDE SEQUENCE</scope>
</reference>
<dbReference type="Gene3D" id="3.10.10.10">
    <property type="entry name" value="HIV Type 1 Reverse Transcriptase, subunit A, domain 1"/>
    <property type="match status" value="2"/>
</dbReference>
<organism evidence="4">
    <name type="scientific">Tanacetum cinerariifolium</name>
    <name type="common">Dalmatian daisy</name>
    <name type="synonym">Chrysanthemum cinerariifolium</name>
    <dbReference type="NCBI Taxonomy" id="118510"/>
    <lineage>
        <taxon>Eukaryota</taxon>
        <taxon>Viridiplantae</taxon>
        <taxon>Streptophyta</taxon>
        <taxon>Embryophyta</taxon>
        <taxon>Tracheophyta</taxon>
        <taxon>Spermatophyta</taxon>
        <taxon>Magnoliopsida</taxon>
        <taxon>eudicotyledons</taxon>
        <taxon>Gunneridae</taxon>
        <taxon>Pentapetalae</taxon>
        <taxon>asterids</taxon>
        <taxon>campanulids</taxon>
        <taxon>Asterales</taxon>
        <taxon>Asteraceae</taxon>
        <taxon>Asteroideae</taxon>
        <taxon>Anthemideae</taxon>
        <taxon>Anthemidinae</taxon>
        <taxon>Tanacetum</taxon>
    </lineage>
</organism>
<dbReference type="EMBL" id="BKCJ010011022">
    <property type="protein sequence ID" value="GEU94208.1"/>
    <property type="molecule type" value="Genomic_DNA"/>
</dbReference>
<keyword evidence="4" id="KW-0548">Nucleotidyltransferase</keyword>
<dbReference type="InterPro" id="IPR043128">
    <property type="entry name" value="Rev_trsase/Diguanyl_cyclase"/>
</dbReference>
<dbReference type="Pfam" id="PF03732">
    <property type="entry name" value="Retrotrans_gag"/>
    <property type="match status" value="1"/>
</dbReference>
<evidence type="ECO:0000259" key="3">
    <source>
        <dbReference type="Pfam" id="PF03732"/>
    </source>
</evidence>
<name>A0A6L2P6Y5_TANCI</name>
<dbReference type="CDD" id="cd01647">
    <property type="entry name" value="RT_LTR"/>
    <property type="match status" value="1"/>
</dbReference>
<feature type="domain" description="Reverse transcriptase" evidence="2">
    <location>
        <begin position="612"/>
        <end position="708"/>
    </location>
</feature>
<dbReference type="Pfam" id="PF00078">
    <property type="entry name" value="RVT_1"/>
    <property type="match status" value="1"/>
</dbReference>
<dbReference type="AlphaFoldDB" id="A0A6L2P6Y5"/>
<evidence type="ECO:0000259" key="2">
    <source>
        <dbReference type="Pfam" id="PF00078"/>
    </source>
</evidence>
<feature type="compositionally biased region" description="Basic and acidic residues" evidence="1">
    <location>
        <begin position="226"/>
        <end position="238"/>
    </location>
</feature>
<dbReference type="GO" id="GO:0003964">
    <property type="term" value="F:RNA-directed DNA polymerase activity"/>
    <property type="evidence" value="ECO:0007669"/>
    <property type="project" value="UniProtKB-KW"/>
</dbReference>